<evidence type="ECO:0000313" key="2">
    <source>
        <dbReference type="EMBL" id="KAG2269164.1"/>
    </source>
</evidence>
<proteinExistence type="predicted"/>
<feature type="compositionally biased region" description="Low complexity" evidence="1">
    <location>
        <begin position="24"/>
        <end position="35"/>
    </location>
</feature>
<evidence type="ECO:0000256" key="1">
    <source>
        <dbReference type="SAM" id="MobiDB-lite"/>
    </source>
</evidence>
<comment type="caution">
    <text evidence="2">The sequence shown here is derived from an EMBL/GenBank/DDBJ whole genome shotgun (WGS) entry which is preliminary data.</text>
</comment>
<dbReference type="EMBL" id="JAAMPC010000013">
    <property type="protein sequence ID" value="KAG2269164.1"/>
    <property type="molecule type" value="Genomic_DNA"/>
</dbReference>
<protein>
    <recommendedName>
        <fullName evidence="4">Ubiquitin-like protease family profile domain-containing protein</fullName>
    </recommendedName>
</protein>
<dbReference type="AlphaFoldDB" id="A0A8X7QEW2"/>
<keyword evidence="3" id="KW-1185">Reference proteome</keyword>
<evidence type="ECO:0008006" key="4">
    <source>
        <dbReference type="Google" id="ProtNLM"/>
    </source>
</evidence>
<reference evidence="2 3" key="1">
    <citation type="submission" date="2020-02" db="EMBL/GenBank/DDBJ databases">
        <authorList>
            <person name="Ma Q."/>
            <person name="Huang Y."/>
            <person name="Song X."/>
            <person name="Pei D."/>
        </authorList>
    </citation>
    <scope>NUCLEOTIDE SEQUENCE [LARGE SCALE GENOMIC DNA]</scope>
    <source>
        <strain evidence="2">Sxm20200214</strain>
        <tissue evidence="2">Leaf</tissue>
    </source>
</reference>
<name>A0A8X7QEW2_BRACI</name>
<feature type="region of interest" description="Disordered" evidence="1">
    <location>
        <begin position="1"/>
        <end position="42"/>
    </location>
</feature>
<dbReference type="OrthoDB" id="1112828at2759"/>
<gene>
    <name evidence="2" type="ORF">Bca52824_063719</name>
</gene>
<sequence>MGKSSRVRGPAATKEKGKGKVEESVVSPRFVSSPRQGRKTSSDCGVYKHIEAQLLGMDLTLVNDDNIREARHKIAYDLWEAANDPELISRMEMFVPQGYNFSYG</sequence>
<organism evidence="2 3">
    <name type="scientific">Brassica carinata</name>
    <name type="common">Ethiopian mustard</name>
    <name type="synonym">Abyssinian cabbage</name>
    <dbReference type="NCBI Taxonomy" id="52824"/>
    <lineage>
        <taxon>Eukaryota</taxon>
        <taxon>Viridiplantae</taxon>
        <taxon>Streptophyta</taxon>
        <taxon>Embryophyta</taxon>
        <taxon>Tracheophyta</taxon>
        <taxon>Spermatophyta</taxon>
        <taxon>Magnoliopsida</taxon>
        <taxon>eudicotyledons</taxon>
        <taxon>Gunneridae</taxon>
        <taxon>Pentapetalae</taxon>
        <taxon>rosids</taxon>
        <taxon>malvids</taxon>
        <taxon>Brassicales</taxon>
        <taxon>Brassicaceae</taxon>
        <taxon>Brassiceae</taxon>
        <taxon>Brassica</taxon>
    </lineage>
</organism>
<evidence type="ECO:0000313" key="3">
    <source>
        <dbReference type="Proteomes" id="UP000886595"/>
    </source>
</evidence>
<feature type="compositionally biased region" description="Basic and acidic residues" evidence="1">
    <location>
        <begin position="13"/>
        <end position="23"/>
    </location>
</feature>
<dbReference type="Proteomes" id="UP000886595">
    <property type="component" value="Unassembled WGS sequence"/>
</dbReference>
<accession>A0A8X7QEW2</accession>